<dbReference type="AlphaFoldDB" id="A0A6C2UIB4"/>
<dbReference type="EMBL" id="CAAHFH010000001">
    <property type="protein sequence ID" value="VGO19197.1"/>
    <property type="molecule type" value="Genomic_DNA"/>
</dbReference>
<proteinExistence type="predicted"/>
<dbReference type="Proteomes" id="UP000346198">
    <property type="component" value="Unassembled WGS sequence"/>
</dbReference>
<name>A0A6C2UIB4_9BACT</name>
<evidence type="ECO:0000313" key="1">
    <source>
        <dbReference type="EMBL" id="VGO19197.1"/>
    </source>
</evidence>
<sequence>MQAPEWNRQDKEGSLEQWIGMLNTEARRQFLEDGTHVEIFFIFGDEGLLEVVPIAGMEKDEIVRELKKMLAERNGYAFIHISEGTMRHMDSADKADMLLVHAESRNGLGVAYCSTVALRGEEKLLLDAVKVDGQKLEGRFTNIFQDL</sequence>
<organism evidence="1 2">
    <name type="scientific">Pontiella sulfatireligans</name>
    <dbReference type="NCBI Taxonomy" id="2750658"/>
    <lineage>
        <taxon>Bacteria</taxon>
        <taxon>Pseudomonadati</taxon>
        <taxon>Kiritimatiellota</taxon>
        <taxon>Kiritimatiellia</taxon>
        <taxon>Kiritimatiellales</taxon>
        <taxon>Pontiellaceae</taxon>
        <taxon>Pontiella</taxon>
    </lineage>
</organism>
<protein>
    <submittedName>
        <fullName evidence="1">Uncharacterized protein</fullName>
    </submittedName>
</protein>
<evidence type="ECO:0000313" key="2">
    <source>
        <dbReference type="Proteomes" id="UP000346198"/>
    </source>
</evidence>
<keyword evidence="2" id="KW-1185">Reference proteome</keyword>
<reference evidence="1 2" key="1">
    <citation type="submission" date="2019-04" db="EMBL/GenBank/DDBJ databases">
        <authorList>
            <person name="Van Vliet M D."/>
        </authorList>
    </citation>
    <scope>NUCLEOTIDE SEQUENCE [LARGE SCALE GENOMIC DNA]</scope>
    <source>
        <strain evidence="1 2">F21</strain>
    </source>
</reference>
<accession>A0A6C2UIB4</accession>
<gene>
    <name evidence="1" type="ORF">SCARR_01254</name>
</gene>
<dbReference type="RefSeq" id="WP_136060617.1">
    <property type="nucleotide sequence ID" value="NZ_CAAHFH010000001.1"/>
</dbReference>